<evidence type="ECO:0000313" key="1">
    <source>
        <dbReference type="EMBL" id="MDA3731427.1"/>
    </source>
</evidence>
<comment type="caution">
    <text evidence="1">The sequence shown here is derived from an EMBL/GenBank/DDBJ whole genome shotgun (WGS) entry which is preliminary data.</text>
</comment>
<organism evidence="1 2">
    <name type="scientific">Holtiella tumoricola</name>
    <dbReference type="NCBI Taxonomy" id="3018743"/>
    <lineage>
        <taxon>Bacteria</taxon>
        <taxon>Bacillati</taxon>
        <taxon>Bacillota</taxon>
        <taxon>Clostridia</taxon>
        <taxon>Lachnospirales</taxon>
        <taxon>Cellulosilyticaceae</taxon>
        <taxon>Holtiella</taxon>
    </lineage>
</organism>
<reference evidence="1" key="1">
    <citation type="journal article" date="2023" name="Int. J. Syst. Evol. Microbiol.">
        <title>&lt;i&gt;Holtiella tumoricola&lt;/i&gt; gen. nov. sp. nov., isolated from a human clinical sample.</title>
        <authorList>
            <person name="Allen-Vercoe E."/>
            <person name="Daigneault M.C."/>
            <person name="Vancuren S.J."/>
            <person name="Cochrane K."/>
            <person name="O'Neal L.L."/>
            <person name="Sankaranarayanan K."/>
            <person name="Lawson P.A."/>
        </authorList>
    </citation>
    <scope>NUCLEOTIDE SEQUENCE</scope>
    <source>
        <strain evidence="1">CC70A</strain>
    </source>
</reference>
<dbReference type="RefSeq" id="WP_271011815.1">
    <property type="nucleotide sequence ID" value="NZ_JAQIFT010000035.1"/>
</dbReference>
<dbReference type="AlphaFoldDB" id="A0AA42DM97"/>
<dbReference type="Proteomes" id="UP001169242">
    <property type="component" value="Unassembled WGS sequence"/>
</dbReference>
<evidence type="ECO:0000313" key="2">
    <source>
        <dbReference type="Proteomes" id="UP001169242"/>
    </source>
</evidence>
<dbReference type="EMBL" id="JAQIFT010000035">
    <property type="protein sequence ID" value="MDA3731427.1"/>
    <property type="molecule type" value="Genomic_DNA"/>
</dbReference>
<accession>A0AA42DM97</accession>
<keyword evidence="2" id="KW-1185">Reference proteome</keyword>
<name>A0AA42DM97_9FIRM</name>
<proteinExistence type="predicted"/>
<protein>
    <submittedName>
        <fullName evidence="1">Uncharacterized protein</fullName>
    </submittedName>
</protein>
<gene>
    <name evidence="1" type="ORF">PBV87_08050</name>
</gene>
<sequence length="46" mass="5553">MKHCKVCDCEFIPASNRQKYCAECKKQVLQEQRKKALIKYYKKLDN</sequence>